<evidence type="ECO:0000256" key="1">
    <source>
        <dbReference type="ARBA" id="ARBA00022679"/>
    </source>
</evidence>
<dbReference type="InterPro" id="IPR001584">
    <property type="entry name" value="Integrase_cat-core"/>
</dbReference>
<keyword evidence="10" id="KW-1185">Reference proteome</keyword>
<organism evidence="9 10">
    <name type="scientific">Phytophthora palmivora</name>
    <dbReference type="NCBI Taxonomy" id="4796"/>
    <lineage>
        <taxon>Eukaryota</taxon>
        <taxon>Sar</taxon>
        <taxon>Stramenopiles</taxon>
        <taxon>Oomycota</taxon>
        <taxon>Peronosporomycetes</taxon>
        <taxon>Peronosporales</taxon>
        <taxon>Peronosporaceae</taxon>
        <taxon>Phytophthora</taxon>
    </lineage>
</organism>
<dbReference type="InterPro" id="IPR012337">
    <property type="entry name" value="RNaseH-like_sf"/>
</dbReference>
<protein>
    <submittedName>
        <fullName evidence="9">Reverse transcriptase</fullName>
    </submittedName>
</protein>
<proteinExistence type="predicted"/>
<feature type="domain" description="Integrase catalytic" evidence="8">
    <location>
        <begin position="423"/>
        <end position="583"/>
    </location>
</feature>
<keyword evidence="2" id="KW-0548">Nucleotidyltransferase</keyword>
<evidence type="ECO:0000256" key="5">
    <source>
        <dbReference type="ARBA" id="ARBA00022801"/>
    </source>
</evidence>
<evidence type="ECO:0000256" key="6">
    <source>
        <dbReference type="ARBA" id="ARBA00022918"/>
    </source>
</evidence>
<dbReference type="PANTHER" id="PTHR37984:SF5">
    <property type="entry name" value="PROTEIN NYNRIN-LIKE"/>
    <property type="match status" value="1"/>
</dbReference>
<sequence length="785" mass="90878">VKSTGDDEGVVAEEDGRWTETRTAFTILKNKIVTAPILQHFDVDRQPVVVVYASKWAISAALMQEHDGIYKPVTFTSRTLKPNEINYGMVDKEVLALLRILDICYTQLATRSIKVLTRHSTLAWLLHSSGLQGRLGRWATLLSSWTLEIVKCTRGEDEILGVIAASITPHKEVDSILISNAPRKQPRQVISMPPPTVEPDEILLVVSFDGSARVKRNWTVISAASKYQLDLTVNEAEYHGLLLCPDLLSDMDRGRLIICGDSDSNLVIRQMRGEIECKAPGLTLLRQQALEHLRSWPNHEFLHMKRDWNQSADSLASVILRRESGVVIATEEERQDLMTLNRLEELLIAKNDATTVQITAVTRSRKKCRPQVLQEEIVQRMRMERISRAQDEEKWIVDLKAYLRGDTGKGRPTIHGESPGNLQATYPFQIIGMDHIPSLPRSRKGSTSLLIWIDLFTGYVIAKASSSRTAQTVTENYEECVFRRFSASEAIRHDREPDFMSDFFRSFNKIVGQRQRATMAYRPQANGTTERMVGTLTRAVKMYVEDVDQLDWDEYAERLTFALNTAQDRIRGDTPFYLLHGWDPRSTLEAMIPLGSTRRRDREPRRWRYRIQKQYQQALWLYLDRVKEGYARKLAHMWHGPFRMLELVDEHAVRLEIAGTEYRLFPVVHVSKIKPVRQFPDRPQMRLTTLDQDRYDFDEALLPEDGWIRDLDNDEYEVEKIVDMRSGRRTRYGRTLREFLVHWKGYDEPTWVDEADLNCGALLYDYLRDRTNRNRFAVMQSHEEP</sequence>
<dbReference type="SMART" id="SM00298">
    <property type="entry name" value="CHROMO"/>
    <property type="match status" value="1"/>
</dbReference>
<dbReference type="InterPro" id="IPR016197">
    <property type="entry name" value="Chromo-like_dom_sf"/>
</dbReference>
<dbReference type="CDD" id="cd00024">
    <property type="entry name" value="CD_CSD"/>
    <property type="match status" value="1"/>
</dbReference>
<reference evidence="9 10" key="1">
    <citation type="journal article" date="2017" name="Genome Biol. Evol.">
        <title>Phytophthora megakarya and P. palmivora, closely related causal agents of cacao black pod rot, underwent increases in genome sizes and gene numbers by different mechanisms.</title>
        <authorList>
            <person name="Ali S.S."/>
            <person name="Shao J."/>
            <person name="Lary D.J."/>
            <person name="Kronmiller B."/>
            <person name="Shen D."/>
            <person name="Strem M.D."/>
            <person name="Amoako-Attah I."/>
            <person name="Akrofi A.Y."/>
            <person name="Begoude B.A."/>
            <person name="Ten Hoopen G.M."/>
            <person name="Coulibaly K."/>
            <person name="Kebe B.I."/>
            <person name="Melnick R.L."/>
            <person name="Guiltinan M.J."/>
            <person name="Tyler B.M."/>
            <person name="Meinhardt L.W."/>
            <person name="Bailey B.A."/>
        </authorList>
    </citation>
    <scope>NUCLEOTIDE SEQUENCE [LARGE SCALE GENOMIC DNA]</scope>
    <source>
        <strain evidence="10">sbr112.9</strain>
    </source>
</reference>
<dbReference type="InterPro" id="IPR002156">
    <property type="entry name" value="RNaseH_domain"/>
</dbReference>
<dbReference type="InterPro" id="IPR041373">
    <property type="entry name" value="RT_RNaseH"/>
</dbReference>
<dbReference type="Gene3D" id="3.30.420.10">
    <property type="entry name" value="Ribonuclease H-like superfamily/Ribonuclease H"/>
    <property type="match status" value="2"/>
</dbReference>
<dbReference type="GO" id="GO:0004523">
    <property type="term" value="F:RNA-DNA hybrid ribonuclease activity"/>
    <property type="evidence" value="ECO:0007669"/>
    <property type="project" value="InterPro"/>
</dbReference>
<dbReference type="GO" id="GO:0003964">
    <property type="term" value="F:RNA-directed DNA polymerase activity"/>
    <property type="evidence" value="ECO:0007669"/>
    <property type="project" value="UniProtKB-KW"/>
</dbReference>
<dbReference type="GO" id="GO:0015074">
    <property type="term" value="P:DNA integration"/>
    <property type="evidence" value="ECO:0007669"/>
    <property type="project" value="InterPro"/>
</dbReference>
<evidence type="ECO:0000256" key="3">
    <source>
        <dbReference type="ARBA" id="ARBA00022722"/>
    </source>
</evidence>
<evidence type="ECO:0000256" key="2">
    <source>
        <dbReference type="ARBA" id="ARBA00022695"/>
    </source>
</evidence>
<name>A0A2P4YDY6_9STRA</name>
<dbReference type="AlphaFoldDB" id="A0A2P4YDY6"/>
<dbReference type="PROSITE" id="PS50994">
    <property type="entry name" value="INTEGRASE"/>
    <property type="match status" value="1"/>
</dbReference>
<dbReference type="InterPro" id="IPR050951">
    <property type="entry name" value="Retrovirus_Pol_polyprotein"/>
</dbReference>
<keyword evidence="1" id="KW-0808">Transferase</keyword>
<feature type="non-terminal residue" evidence="9">
    <location>
        <position position="1"/>
    </location>
</feature>
<evidence type="ECO:0000313" key="9">
    <source>
        <dbReference type="EMBL" id="POM76013.1"/>
    </source>
</evidence>
<dbReference type="SUPFAM" id="SSF53098">
    <property type="entry name" value="Ribonuclease H-like"/>
    <property type="match status" value="2"/>
</dbReference>
<evidence type="ECO:0000259" key="7">
    <source>
        <dbReference type="PROSITE" id="PS50013"/>
    </source>
</evidence>
<dbReference type="OrthoDB" id="95964at2759"/>
<dbReference type="SUPFAM" id="SSF54160">
    <property type="entry name" value="Chromo domain-like"/>
    <property type="match status" value="1"/>
</dbReference>
<dbReference type="PROSITE" id="PS50013">
    <property type="entry name" value="CHROMO_2"/>
    <property type="match status" value="1"/>
</dbReference>
<dbReference type="InterPro" id="IPR043502">
    <property type="entry name" value="DNA/RNA_pol_sf"/>
</dbReference>
<evidence type="ECO:0000256" key="4">
    <source>
        <dbReference type="ARBA" id="ARBA00022759"/>
    </source>
</evidence>
<keyword evidence="5" id="KW-0378">Hydrolase</keyword>
<keyword evidence="6 9" id="KW-0695">RNA-directed DNA polymerase</keyword>
<dbReference type="Pfam" id="PF13456">
    <property type="entry name" value="RVT_3"/>
    <property type="match status" value="1"/>
</dbReference>
<evidence type="ECO:0000313" key="10">
    <source>
        <dbReference type="Proteomes" id="UP000237271"/>
    </source>
</evidence>
<dbReference type="InterPro" id="IPR000953">
    <property type="entry name" value="Chromo/chromo_shadow_dom"/>
</dbReference>
<keyword evidence="3" id="KW-0540">Nuclease</keyword>
<dbReference type="PANTHER" id="PTHR37984">
    <property type="entry name" value="PROTEIN CBG26694"/>
    <property type="match status" value="1"/>
</dbReference>
<dbReference type="EMBL" id="NCKW01003567">
    <property type="protein sequence ID" value="POM76013.1"/>
    <property type="molecule type" value="Genomic_DNA"/>
</dbReference>
<dbReference type="Gene3D" id="2.40.50.40">
    <property type="match status" value="1"/>
</dbReference>
<dbReference type="GO" id="GO:0003676">
    <property type="term" value="F:nucleic acid binding"/>
    <property type="evidence" value="ECO:0007669"/>
    <property type="project" value="InterPro"/>
</dbReference>
<accession>A0A2P4YDY6</accession>
<dbReference type="SUPFAM" id="SSF56672">
    <property type="entry name" value="DNA/RNA polymerases"/>
    <property type="match status" value="1"/>
</dbReference>
<dbReference type="Pfam" id="PF00385">
    <property type="entry name" value="Chromo"/>
    <property type="match status" value="1"/>
</dbReference>
<evidence type="ECO:0000259" key="8">
    <source>
        <dbReference type="PROSITE" id="PS50994"/>
    </source>
</evidence>
<dbReference type="Proteomes" id="UP000237271">
    <property type="component" value="Unassembled WGS sequence"/>
</dbReference>
<comment type="caution">
    <text evidence="9">The sequence shown here is derived from an EMBL/GenBank/DDBJ whole genome shotgun (WGS) entry which is preliminary data.</text>
</comment>
<feature type="domain" description="Chromo" evidence="7">
    <location>
        <begin position="716"/>
        <end position="778"/>
    </location>
</feature>
<dbReference type="InterPro" id="IPR023780">
    <property type="entry name" value="Chromo_domain"/>
</dbReference>
<gene>
    <name evidence="9" type="ORF">PHPALM_6797</name>
</gene>
<dbReference type="Pfam" id="PF17917">
    <property type="entry name" value="RT_RNaseH"/>
    <property type="match status" value="1"/>
</dbReference>
<dbReference type="InterPro" id="IPR036397">
    <property type="entry name" value="RNaseH_sf"/>
</dbReference>
<keyword evidence="4" id="KW-0255">Endonuclease</keyword>